<sequence>MVLPDNFIECRPEALEMYVCRNMHVVMSCKKALHGYLREHKGSLTDLGADLTDEAFDRMFEDAMWEYDSFKRRRLNWPEDYPGLQMRMDEDDPDASNSRSLFNLEGRRRAQSTGRSFTASPSADNCTQVRIIRIFGATKANELR</sequence>
<evidence type="ECO:0000313" key="1">
    <source>
        <dbReference type="EMBL" id="KAJ3556712.1"/>
    </source>
</evidence>
<dbReference type="Proteomes" id="UP001148662">
    <property type="component" value="Unassembled WGS sequence"/>
</dbReference>
<proteinExistence type="predicted"/>
<organism evidence="1 2">
    <name type="scientific">Phlebia brevispora</name>
    <dbReference type="NCBI Taxonomy" id="194682"/>
    <lineage>
        <taxon>Eukaryota</taxon>
        <taxon>Fungi</taxon>
        <taxon>Dikarya</taxon>
        <taxon>Basidiomycota</taxon>
        <taxon>Agaricomycotina</taxon>
        <taxon>Agaricomycetes</taxon>
        <taxon>Polyporales</taxon>
        <taxon>Meruliaceae</taxon>
        <taxon>Phlebia</taxon>
    </lineage>
</organism>
<evidence type="ECO:0000313" key="2">
    <source>
        <dbReference type="Proteomes" id="UP001148662"/>
    </source>
</evidence>
<comment type="caution">
    <text evidence="1">The sequence shown here is derived from an EMBL/GenBank/DDBJ whole genome shotgun (WGS) entry which is preliminary data.</text>
</comment>
<gene>
    <name evidence="1" type="ORF">NM688_g1879</name>
</gene>
<protein>
    <submittedName>
        <fullName evidence="1">Uncharacterized protein</fullName>
    </submittedName>
</protein>
<name>A0ACC1TAA9_9APHY</name>
<reference evidence="1" key="1">
    <citation type="submission" date="2022-07" db="EMBL/GenBank/DDBJ databases">
        <title>Genome Sequence of Phlebia brevispora.</title>
        <authorList>
            <person name="Buettner E."/>
        </authorList>
    </citation>
    <scope>NUCLEOTIDE SEQUENCE</scope>
    <source>
        <strain evidence="1">MPL23</strain>
    </source>
</reference>
<dbReference type="EMBL" id="JANHOG010000218">
    <property type="protein sequence ID" value="KAJ3556712.1"/>
    <property type="molecule type" value="Genomic_DNA"/>
</dbReference>
<accession>A0ACC1TAA9</accession>
<keyword evidence="2" id="KW-1185">Reference proteome</keyword>